<dbReference type="PRINTS" id="PR00105">
    <property type="entry name" value="C5METTRFRASE"/>
</dbReference>
<gene>
    <name evidence="9" type="ORF">MUN79_09505</name>
</gene>
<dbReference type="PANTHER" id="PTHR10629:SF52">
    <property type="entry name" value="DNA (CYTOSINE-5)-METHYLTRANSFERASE 1"/>
    <property type="match status" value="1"/>
</dbReference>
<dbReference type="GO" id="GO:0003677">
    <property type="term" value="F:DNA binding"/>
    <property type="evidence" value="ECO:0007669"/>
    <property type="project" value="TreeGrafter"/>
</dbReference>
<dbReference type="InterPro" id="IPR018117">
    <property type="entry name" value="C5_DNA_meth_AS"/>
</dbReference>
<dbReference type="RefSeq" id="WP_244677440.1">
    <property type="nucleotide sequence ID" value="NZ_CP095046.1"/>
</dbReference>
<comment type="similarity">
    <text evidence="6 7">Belongs to the class I-like SAM-binding methyltransferase superfamily. C5-methyltransferase family.</text>
</comment>
<dbReference type="KEGG" id="hcu:MUN79_09505"/>
<dbReference type="EC" id="2.1.1.37" evidence="8"/>
<dbReference type="PANTHER" id="PTHR10629">
    <property type="entry name" value="CYTOSINE-SPECIFIC METHYLTRANSFERASE"/>
    <property type="match status" value="1"/>
</dbReference>
<evidence type="ECO:0000256" key="4">
    <source>
        <dbReference type="ARBA" id="ARBA00022747"/>
    </source>
</evidence>
<dbReference type="InterPro" id="IPR031303">
    <property type="entry name" value="C5_meth_CS"/>
</dbReference>
<dbReference type="AlphaFoldDB" id="A0A8T9Q964"/>
<protein>
    <recommendedName>
        <fullName evidence="8">Cytosine-specific methyltransferase</fullName>
        <ecNumber evidence="8">2.1.1.37</ecNumber>
    </recommendedName>
</protein>
<dbReference type="GO" id="GO:0009307">
    <property type="term" value="P:DNA restriction-modification system"/>
    <property type="evidence" value="ECO:0007669"/>
    <property type="project" value="UniProtKB-KW"/>
</dbReference>
<proteinExistence type="inferred from homology"/>
<evidence type="ECO:0000256" key="3">
    <source>
        <dbReference type="ARBA" id="ARBA00022691"/>
    </source>
</evidence>
<dbReference type="SUPFAM" id="SSF53335">
    <property type="entry name" value="S-adenosyl-L-methionine-dependent methyltransferases"/>
    <property type="match status" value="1"/>
</dbReference>
<evidence type="ECO:0000313" key="10">
    <source>
        <dbReference type="Proteomes" id="UP000831796"/>
    </source>
</evidence>
<dbReference type="PROSITE" id="PS00095">
    <property type="entry name" value="C5_MTASE_2"/>
    <property type="match status" value="1"/>
</dbReference>
<dbReference type="NCBIfam" id="TIGR00675">
    <property type="entry name" value="dcm"/>
    <property type="match status" value="1"/>
</dbReference>
<dbReference type="GO" id="GO:0003886">
    <property type="term" value="F:DNA (cytosine-5-)-methyltransferase activity"/>
    <property type="evidence" value="ECO:0007669"/>
    <property type="project" value="UniProtKB-EC"/>
</dbReference>
<dbReference type="PROSITE" id="PS00094">
    <property type="entry name" value="C5_MTASE_1"/>
    <property type="match status" value="1"/>
</dbReference>
<evidence type="ECO:0000256" key="7">
    <source>
        <dbReference type="RuleBase" id="RU000416"/>
    </source>
</evidence>
<organism evidence="9 10">
    <name type="scientific">Hymenobacter cellulosilyticus</name>
    <dbReference type="NCBI Taxonomy" id="2932248"/>
    <lineage>
        <taxon>Bacteria</taxon>
        <taxon>Pseudomonadati</taxon>
        <taxon>Bacteroidota</taxon>
        <taxon>Cytophagia</taxon>
        <taxon>Cytophagales</taxon>
        <taxon>Hymenobacteraceae</taxon>
        <taxon>Hymenobacter</taxon>
    </lineage>
</organism>
<dbReference type="Pfam" id="PF00145">
    <property type="entry name" value="DNA_methylase"/>
    <property type="match status" value="1"/>
</dbReference>
<dbReference type="Proteomes" id="UP000831796">
    <property type="component" value="Chromosome"/>
</dbReference>
<reference evidence="9" key="1">
    <citation type="submission" date="2022-04" db="EMBL/GenBank/DDBJ databases">
        <title>Hymenobacter sp. isolated from the air.</title>
        <authorList>
            <person name="Won M."/>
            <person name="Lee C.-M."/>
            <person name="Woen H.-Y."/>
            <person name="Kwon S.-W."/>
        </authorList>
    </citation>
    <scope>NUCLEOTIDE SEQUENCE</scope>
    <source>
        <strain evidence="9">5116S-3</strain>
    </source>
</reference>
<accession>A0A8T9Q964</accession>
<keyword evidence="10" id="KW-1185">Reference proteome</keyword>
<feature type="active site" evidence="6">
    <location>
        <position position="83"/>
    </location>
</feature>
<evidence type="ECO:0000256" key="5">
    <source>
        <dbReference type="ARBA" id="ARBA00047422"/>
    </source>
</evidence>
<evidence type="ECO:0000256" key="1">
    <source>
        <dbReference type="ARBA" id="ARBA00022603"/>
    </source>
</evidence>
<dbReference type="InterPro" id="IPR029063">
    <property type="entry name" value="SAM-dependent_MTases_sf"/>
</dbReference>
<dbReference type="PROSITE" id="PS51679">
    <property type="entry name" value="SAM_MT_C5"/>
    <property type="match status" value="1"/>
</dbReference>
<evidence type="ECO:0000256" key="8">
    <source>
        <dbReference type="RuleBase" id="RU000417"/>
    </source>
</evidence>
<dbReference type="InterPro" id="IPR001525">
    <property type="entry name" value="C5_MeTfrase"/>
</dbReference>
<dbReference type="Gene3D" id="3.90.120.10">
    <property type="entry name" value="DNA Methylase, subunit A, domain 2"/>
    <property type="match status" value="1"/>
</dbReference>
<dbReference type="GO" id="GO:0044027">
    <property type="term" value="P:negative regulation of gene expression via chromosomal CpG island methylation"/>
    <property type="evidence" value="ECO:0007669"/>
    <property type="project" value="TreeGrafter"/>
</dbReference>
<dbReference type="InterPro" id="IPR050390">
    <property type="entry name" value="C5-Methyltransferase"/>
</dbReference>
<dbReference type="EMBL" id="CP095046">
    <property type="protein sequence ID" value="UOQ74096.1"/>
    <property type="molecule type" value="Genomic_DNA"/>
</dbReference>
<evidence type="ECO:0000313" key="9">
    <source>
        <dbReference type="EMBL" id="UOQ74096.1"/>
    </source>
</evidence>
<comment type="catalytic activity">
    <reaction evidence="5 8">
        <text>a 2'-deoxycytidine in DNA + S-adenosyl-L-methionine = a 5-methyl-2'-deoxycytidine in DNA + S-adenosyl-L-homocysteine + H(+)</text>
        <dbReference type="Rhea" id="RHEA:13681"/>
        <dbReference type="Rhea" id="RHEA-COMP:11369"/>
        <dbReference type="Rhea" id="RHEA-COMP:11370"/>
        <dbReference type="ChEBI" id="CHEBI:15378"/>
        <dbReference type="ChEBI" id="CHEBI:57856"/>
        <dbReference type="ChEBI" id="CHEBI:59789"/>
        <dbReference type="ChEBI" id="CHEBI:85452"/>
        <dbReference type="ChEBI" id="CHEBI:85454"/>
        <dbReference type="EC" id="2.1.1.37"/>
    </reaction>
</comment>
<evidence type="ECO:0000256" key="6">
    <source>
        <dbReference type="PROSITE-ProRule" id="PRU01016"/>
    </source>
</evidence>
<keyword evidence="3 6" id="KW-0949">S-adenosyl-L-methionine</keyword>
<dbReference type="GO" id="GO:0032259">
    <property type="term" value="P:methylation"/>
    <property type="evidence" value="ECO:0007669"/>
    <property type="project" value="UniProtKB-KW"/>
</dbReference>
<keyword evidence="1 6" id="KW-0489">Methyltransferase</keyword>
<keyword evidence="4" id="KW-0680">Restriction system</keyword>
<sequence length="357" mass="40115">MKTWKKAAVIDLFCGIGGLTHGFVMEGFNVVAGIDSDETCKYTFENNNNSKFICNDITKVTSNEVLSLFPKDSIKILIGCAPCQSFSRYTSGNRNSDDNKWSLLLYFAKLIEDIQPEIVSMENVPQLAKYNKNGVYSDFIKTLESNGYHISDPKKIVYCPEYGIPQNRKRLVLLASKLGPIDLIPPTRSKNNLPTVKEAIGDLPSIMDGQVCESDPIHRAQKLSKLNITRMQHTKEGGSWREWPDELMLECHKKLTGSKFNDVYGRMRWNEPSPTMTTHCIGLGNGRFGHPEQNRAISLREAAILQSFPRSYNFLSYPSNKIISKDIQRHIGNAVPVKLGQAIAISIKKHLTGFNAK</sequence>
<name>A0A8T9Q964_9BACT</name>
<dbReference type="REBASE" id="612868">
    <property type="entry name" value="M.Hsp511653ORF9505P"/>
</dbReference>
<keyword evidence="2 6" id="KW-0808">Transferase</keyword>
<dbReference type="Gene3D" id="3.40.50.150">
    <property type="entry name" value="Vaccinia Virus protein VP39"/>
    <property type="match status" value="1"/>
</dbReference>
<evidence type="ECO:0000256" key="2">
    <source>
        <dbReference type="ARBA" id="ARBA00022679"/>
    </source>
</evidence>